<dbReference type="SUPFAM" id="SSF63817">
    <property type="entry name" value="Sortase"/>
    <property type="match status" value="1"/>
</dbReference>
<accession>A0A841ZRZ9</accession>
<dbReference type="Gene3D" id="2.40.260.10">
    <property type="entry name" value="Sortase"/>
    <property type="match status" value="1"/>
</dbReference>
<comment type="caution">
    <text evidence="3">The sequence shown here is derived from an EMBL/GenBank/DDBJ whole genome shotgun (WGS) entry which is preliminary data.</text>
</comment>
<dbReference type="Proteomes" id="UP000559885">
    <property type="component" value="Unassembled WGS sequence"/>
</dbReference>
<sequence>MVKKVFIFCVVLFILLNCVNVYHYFLKNHQEVEVQVESKTIKEEKKEKDSIKKKVLPVKLKFLKPSISVPIRLVSVDEKQRMEVPEGLKEAGWLKNSAIPGEKGTSLIAAHRDWKNELGPFSYLEKMDQKDQIEITFSNGKKKYFEFKRKKRVDTEADPDASIDVKQKTTSQVILISCTGKFNHRTGNYNQRELVYLIPGKVKK</sequence>
<gene>
    <name evidence="3" type="ORF">HB912_09660</name>
</gene>
<keyword evidence="1" id="KW-0378">Hydrolase</keyword>
<evidence type="ECO:0000313" key="4">
    <source>
        <dbReference type="Proteomes" id="UP000559885"/>
    </source>
</evidence>
<dbReference type="GO" id="GO:0016787">
    <property type="term" value="F:hydrolase activity"/>
    <property type="evidence" value="ECO:0007669"/>
    <property type="project" value="UniProtKB-KW"/>
</dbReference>
<dbReference type="CDD" id="cd05829">
    <property type="entry name" value="Sortase_F"/>
    <property type="match status" value="1"/>
</dbReference>
<evidence type="ECO:0000256" key="2">
    <source>
        <dbReference type="PIRSR" id="PIRSR605754-1"/>
    </source>
</evidence>
<reference evidence="3 4" key="1">
    <citation type="submission" date="2020-03" db="EMBL/GenBank/DDBJ databases">
        <title>Soil Listeria distribution.</title>
        <authorList>
            <person name="Liao J."/>
            <person name="Wiedmann M."/>
        </authorList>
    </citation>
    <scope>NUCLEOTIDE SEQUENCE [LARGE SCALE GENOMIC DNA]</scope>
    <source>
        <strain evidence="3 4">FSL L7-1507</strain>
    </source>
</reference>
<feature type="active site" description="Acyl-thioester intermediate" evidence="2">
    <location>
        <position position="178"/>
    </location>
</feature>
<evidence type="ECO:0000313" key="3">
    <source>
        <dbReference type="EMBL" id="MBC1521915.1"/>
    </source>
</evidence>
<dbReference type="RefSeq" id="WP_185374132.1">
    <property type="nucleotide sequence ID" value="NZ_JAARRM010000003.1"/>
</dbReference>
<organism evidence="3 4">
    <name type="scientific">Listeria aquatica</name>
    <dbReference type="NCBI Taxonomy" id="1494960"/>
    <lineage>
        <taxon>Bacteria</taxon>
        <taxon>Bacillati</taxon>
        <taxon>Bacillota</taxon>
        <taxon>Bacilli</taxon>
        <taxon>Bacillales</taxon>
        <taxon>Listeriaceae</taxon>
        <taxon>Listeria</taxon>
    </lineage>
</organism>
<dbReference type="InterPro" id="IPR005754">
    <property type="entry name" value="Sortase"/>
</dbReference>
<dbReference type="EMBL" id="JAARRM010000003">
    <property type="protein sequence ID" value="MBC1521915.1"/>
    <property type="molecule type" value="Genomic_DNA"/>
</dbReference>
<feature type="active site" description="Proton donor/acceptor" evidence="2">
    <location>
        <position position="111"/>
    </location>
</feature>
<dbReference type="AlphaFoldDB" id="A0A841ZRZ9"/>
<evidence type="ECO:0000256" key="1">
    <source>
        <dbReference type="ARBA" id="ARBA00022801"/>
    </source>
</evidence>
<protein>
    <submittedName>
        <fullName evidence="3">Class F sortase</fullName>
    </submittedName>
</protein>
<proteinExistence type="predicted"/>
<dbReference type="InterPro" id="IPR023365">
    <property type="entry name" value="Sortase_dom-sf"/>
</dbReference>
<dbReference type="InterPro" id="IPR042001">
    <property type="entry name" value="Sortase_F"/>
</dbReference>
<name>A0A841ZRZ9_9LIST</name>
<dbReference type="Pfam" id="PF04203">
    <property type="entry name" value="Sortase"/>
    <property type="match status" value="1"/>
</dbReference>